<dbReference type="AlphaFoldDB" id="A0AA42CKA0"/>
<dbReference type="Gene3D" id="3.40.50.410">
    <property type="entry name" value="von Willebrand factor, type A domain"/>
    <property type="match status" value="1"/>
</dbReference>
<evidence type="ECO:0000313" key="5">
    <source>
        <dbReference type="Proteomes" id="UP001165667"/>
    </source>
</evidence>
<dbReference type="InterPro" id="IPR028087">
    <property type="entry name" value="Tad_N"/>
</dbReference>
<evidence type="ECO:0000256" key="1">
    <source>
        <dbReference type="SAM" id="MobiDB-lite"/>
    </source>
</evidence>
<feature type="transmembrane region" description="Helical" evidence="2">
    <location>
        <begin position="21"/>
        <end position="41"/>
    </location>
</feature>
<evidence type="ECO:0000259" key="3">
    <source>
        <dbReference type="Pfam" id="PF13400"/>
    </source>
</evidence>
<feature type="region of interest" description="Disordered" evidence="1">
    <location>
        <begin position="326"/>
        <end position="358"/>
    </location>
</feature>
<comment type="caution">
    <text evidence="4">The sequence shown here is derived from an EMBL/GenBank/DDBJ whole genome shotgun (WGS) entry which is preliminary data.</text>
</comment>
<feature type="compositionally biased region" description="Polar residues" evidence="1">
    <location>
        <begin position="342"/>
        <end position="358"/>
    </location>
</feature>
<accession>A0AA42CKA0</accession>
<name>A0AA42CKA0_9HYPH</name>
<protein>
    <submittedName>
        <fullName evidence="4">Pilus assembly protein TadG-related protein</fullName>
    </submittedName>
</protein>
<keyword evidence="5" id="KW-1185">Reference proteome</keyword>
<sequence>MLASLKPLIKGFLAFRNDLSGNIGMIFAFALLPAIGLIGLADDFATGIMAKRRLDAAADAAVLHAVSKSSNPNLDQTTQDAGRASFDAQLGNASNITVVSVSLTSGYVDGNLQVTLKYRATVPTNFGSLFQVPTLFLSGSAVAVAPIPAYANFYLLLDNSPSMGIGATVDDITQLQSLTGGCAFACHEHTSSSGRITGDNTSDNYHIAKNNNVVTRIDVERIAAQHLFDSATANQQYPNQYNAAIYTFSDVLQTIATLSSNLSDVASQAQNIDLAYSYFDHRDTQTSYDTAFSYMSNIITQSGNGLTSSSPISYLFVVTDGVQDEPVGTGSGSNNKPDKWVSPSTQTSPPGTASPNLSNTLTGNFNSNSHRLISTFSSGSSIALSQCQSMKAQGIKIAILYTTYLPINNDNTYKSYVAPISSKIPTDLQGCASPNLFFTVTPSQGIDDAMKAMFKAATSGLPRLTQ</sequence>
<keyword evidence="2" id="KW-0812">Transmembrane</keyword>
<keyword evidence="2" id="KW-0472">Membrane</keyword>
<evidence type="ECO:0000256" key="2">
    <source>
        <dbReference type="SAM" id="Phobius"/>
    </source>
</evidence>
<evidence type="ECO:0000313" key="4">
    <source>
        <dbReference type="EMBL" id="MCW6510339.1"/>
    </source>
</evidence>
<keyword evidence="2" id="KW-1133">Transmembrane helix</keyword>
<dbReference type="Pfam" id="PF13400">
    <property type="entry name" value="Tad"/>
    <property type="match status" value="1"/>
</dbReference>
<feature type="domain" description="Putative Flp pilus-assembly TadG-like N-terminal" evidence="3">
    <location>
        <begin position="21"/>
        <end position="65"/>
    </location>
</feature>
<reference evidence="4" key="1">
    <citation type="submission" date="2022-05" db="EMBL/GenBank/DDBJ databases">
        <authorList>
            <person name="Pankratov T."/>
        </authorList>
    </citation>
    <scope>NUCLEOTIDE SEQUENCE</scope>
    <source>
        <strain evidence="4">BP6-180914</strain>
    </source>
</reference>
<organism evidence="4 5">
    <name type="scientific">Lichenifustis flavocetrariae</name>
    <dbReference type="NCBI Taxonomy" id="2949735"/>
    <lineage>
        <taxon>Bacteria</taxon>
        <taxon>Pseudomonadati</taxon>
        <taxon>Pseudomonadota</taxon>
        <taxon>Alphaproteobacteria</taxon>
        <taxon>Hyphomicrobiales</taxon>
        <taxon>Lichenihabitantaceae</taxon>
        <taxon>Lichenifustis</taxon>
    </lineage>
</organism>
<dbReference type="Proteomes" id="UP001165667">
    <property type="component" value="Unassembled WGS sequence"/>
</dbReference>
<dbReference type="EMBL" id="JAMOIM010000015">
    <property type="protein sequence ID" value="MCW6510339.1"/>
    <property type="molecule type" value="Genomic_DNA"/>
</dbReference>
<dbReference type="RefSeq" id="WP_282586717.1">
    <property type="nucleotide sequence ID" value="NZ_JAMOIM010000015.1"/>
</dbReference>
<dbReference type="SUPFAM" id="SSF53300">
    <property type="entry name" value="vWA-like"/>
    <property type="match status" value="1"/>
</dbReference>
<dbReference type="InterPro" id="IPR036465">
    <property type="entry name" value="vWFA_dom_sf"/>
</dbReference>
<gene>
    <name evidence="4" type="ORF">M8523_20180</name>
</gene>
<proteinExistence type="predicted"/>